<dbReference type="InterPro" id="IPR036568">
    <property type="entry name" value="GGCT-like_sf"/>
</dbReference>
<feature type="domain" description="Gamma-glutamylcyclotransferase AIG2-like" evidence="5">
    <location>
        <begin position="132"/>
        <end position="235"/>
    </location>
</feature>
<dbReference type="EMBL" id="QJNS01000155">
    <property type="protein sequence ID" value="RYO84731.1"/>
    <property type="molecule type" value="Genomic_DNA"/>
</dbReference>
<dbReference type="Gene3D" id="3.10.490.10">
    <property type="entry name" value="Gamma-glutamyl cyclotransferase-like"/>
    <property type="match status" value="1"/>
</dbReference>
<gene>
    <name evidence="6" type="ORF">DL762_005512</name>
</gene>
<keyword evidence="2" id="KW-0808">Transferase</keyword>
<organism evidence="6 7">
    <name type="scientific">Monosporascus cannonballus</name>
    <dbReference type="NCBI Taxonomy" id="155416"/>
    <lineage>
        <taxon>Eukaryota</taxon>
        <taxon>Fungi</taxon>
        <taxon>Dikarya</taxon>
        <taxon>Ascomycota</taxon>
        <taxon>Pezizomycotina</taxon>
        <taxon>Sordariomycetes</taxon>
        <taxon>Xylariomycetidae</taxon>
        <taxon>Xylariales</taxon>
        <taxon>Xylariales incertae sedis</taxon>
        <taxon>Monosporascus</taxon>
    </lineage>
</organism>
<feature type="region of interest" description="Disordered" evidence="4">
    <location>
        <begin position="1"/>
        <end position="57"/>
    </location>
</feature>
<evidence type="ECO:0000256" key="4">
    <source>
        <dbReference type="SAM" id="MobiDB-lite"/>
    </source>
</evidence>
<keyword evidence="7" id="KW-1185">Reference proteome</keyword>
<dbReference type="Proteomes" id="UP000294003">
    <property type="component" value="Unassembled WGS sequence"/>
</dbReference>
<dbReference type="CDD" id="cd06661">
    <property type="entry name" value="GGCT_like"/>
    <property type="match status" value="1"/>
</dbReference>
<comment type="caution">
    <text evidence="6">The sequence shown here is derived from an EMBL/GenBank/DDBJ whole genome shotgun (WGS) entry which is preliminary data.</text>
</comment>
<reference evidence="6 7" key="1">
    <citation type="submission" date="2018-06" db="EMBL/GenBank/DDBJ databases">
        <title>Complete Genomes of Monosporascus.</title>
        <authorList>
            <person name="Robinson A.J."/>
            <person name="Natvig D.O."/>
        </authorList>
    </citation>
    <scope>NUCLEOTIDE SEQUENCE [LARGE SCALE GENOMIC DNA]</scope>
    <source>
        <strain evidence="6 7">CBS 609.92</strain>
    </source>
</reference>
<feature type="compositionally biased region" description="Polar residues" evidence="4">
    <location>
        <begin position="1"/>
        <end position="21"/>
    </location>
</feature>
<evidence type="ECO:0000256" key="2">
    <source>
        <dbReference type="ARBA" id="ARBA00022679"/>
    </source>
</evidence>
<sequence length="261" mass="28545">MSSSPTQNQGQSAQAPASEATSGAGAPPMTSGTAMIANAEPLAARHPATFADPEDQKRAEADNVRILALRGYKTTATGTQLWQLACRAEGGSVLDSSPSSRWGRRRDFGFDIEEDNADISGNVDVVFEPFYFFFYGSLQDPGQICRVCGLDSSELPPSVLQPATIRGWRVKMWGPFPALVPADADAEVRGVVWKCEAAAHVSRLCFYETDNYRLEFVDIKKDDGEVIKDGRTFVHVGDPEDLEEGSFDLVQWRDGRSLSLF</sequence>
<name>A0ABY0H4P0_9PEZI</name>
<accession>A0ABY0H4P0</accession>
<proteinExistence type="inferred from homology"/>
<dbReference type="InterPro" id="IPR045038">
    <property type="entry name" value="AIG2-like"/>
</dbReference>
<dbReference type="SUPFAM" id="SSF110857">
    <property type="entry name" value="Gamma-glutamyl cyclotransferase-like"/>
    <property type="match status" value="1"/>
</dbReference>
<dbReference type="InterPro" id="IPR013024">
    <property type="entry name" value="GGCT-like"/>
</dbReference>
<evidence type="ECO:0000256" key="3">
    <source>
        <dbReference type="ARBA" id="ARBA00030602"/>
    </source>
</evidence>
<evidence type="ECO:0000259" key="5">
    <source>
        <dbReference type="Pfam" id="PF06094"/>
    </source>
</evidence>
<comment type="similarity">
    <text evidence="1">Belongs to the gamma-glutamylcyclotransferase family.</text>
</comment>
<evidence type="ECO:0000313" key="6">
    <source>
        <dbReference type="EMBL" id="RYO84731.1"/>
    </source>
</evidence>
<dbReference type="PANTHER" id="PTHR31544">
    <property type="entry name" value="AIG2-LIKE PROTEIN D"/>
    <property type="match status" value="1"/>
</dbReference>
<protein>
    <recommendedName>
        <fullName evidence="3">Putative gamma-glutamylcyclotransferase</fullName>
    </recommendedName>
</protein>
<dbReference type="Pfam" id="PF06094">
    <property type="entry name" value="GGACT"/>
    <property type="match status" value="1"/>
</dbReference>
<dbReference type="PANTHER" id="PTHR31544:SF4">
    <property type="entry name" value="GAMMA-GLUTAMYLCYCLOTRANSFERASE-RELATED"/>
    <property type="match status" value="1"/>
</dbReference>
<dbReference type="InterPro" id="IPR009288">
    <property type="entry name" value="AIG2-like_dom"/>
</dbReference>
<evidence type="ECO:0000256" key="1">
    <source>
        <dbReference type="ARBA" id="ARBA00008861"/>
    </source>
</evidence>
<evidence type="ECO:0000313" key="7">
    <source>
        <dbReference type="Proteomes" id="UP000294003"/>
    </source>
</evidence>